<keyword evidence="1" id="KW-0472">Membrane</keyword>
<dbReference type="RefSeq" id="WP_390298305.1">
    <property type="nucleotide sequence ID" value="NZ_JBHULI010000003.1"/>
</dbReference>
<evidence type="ECO:0000313" key="3">
    <source>
        <dbReference type="Proteomes" id="UP001597460"/>
    </source>
</evidence>
<dbReference type="InterPro" id="IPR021354">
    <property type="entry name" value="DUF2975"/>
</dbReference>
<evidence type="ECO:0000256" key="1">
    <source>
        <dbReference type="SAM" id="Phobius"/>
    </source>
</evidence>
<comment type="caution">
    <text evidence="2">The sequence shown here is derived from an EMBL/GenBank/DDBJ whole genome shotgun (WGS) entry which is preliminary data.</text>
</comment>
<protein>
    <submittedName>
        <fullName evidence="2">DUF2975 domain-containing protein</fullName>
    </submittedName>
</protein>
<proteinExistence type="predicted"/>
<keyword evidence="1" id="KW-0812">Transmembrane</keyword>
<organism evidence="2 3">
    <name type="scientific">Gracilimonas halophila</name>
    <dbReference type="NCBI Taxonomy" id="1834464"/>
    <lineage>
        <taxon>Bacteria</taxon>
        <taxon>Pseudomonadati</taxon>
        <taxon>Balneolota</taxon>
        <taxon>Balneolia</taxon>
        <taxon>Balneolales</taxon>
        <taxon>Balneolaceae</taxon>
        <taxon>Gracilimonas</taxon>
    </lineage>
</organism>
<accession>A0ABW5JF46</accession>
<dbReference type="Pfam" id="PF11188">
    <property type="entry name" value="DUF2975"/>
    <property type="match status" value="1"/>
</dbReference>
<reference evidence="3" key="1">
    <citation type="journal article" date="2019" name="Int. J. Syst. Evol. Microbiol.">
        <title>The Global Catalogue of Microorganisms (GCM) 10K type strain sequencing project: providing services to taxonomists for standard genome sequencing and annotation.</title>
        <authorList>
            <consortium name="The Broad Institute Genomics Platform"/>
            <consortium name="The Broad Institute Genome Sequencing Center for Infectious Disease"/>
            <person name="Wu L."/>
            <person name="Ma J."/>
        </authorList>
    </citation>
    <scope>NUCLEOTIDE SEQUENCE [LARGE SCALE GENOMIC DNA]</scope>
    <source>
        <strain evidence="3">KCTC 52042</strain>
    </source>
</reference>
<dbReference type="Proteomes" id="UP001597460">
    <property type="component" value="Unassembled WGS sequence"/>
</dbReference>
<feature type="transmembrane region" description="Helical" evidence="1">
    <location>
        <begin position="186"/>
        <end position="206"/>
    </location>
</feature>
<feature type="transmembrane region" description="Helical" evidence="1">
    <location>
        <begin position="21"/>
        <end position="43"/>
    </location>
</feature>
<feature type="transmembrane region" description="Helical" evidence="1">
    <location>
        <begin position="146"/>
        <end position="166"/>
    </location>
</feature>
<dbReference type="EMBL" id="JBHULI010000003">
    <property type="protein sequence ID" value="MFD2531374.1"/>
    <property type="molecule type" value="Genomic_DNA"/>
</dbReference>
<keyword evidence="3" id="KW-1185">Reference proteome</keyword>
<sequence length="220" mass="25276">MRTEIDFTIMEFKKDWSLAYFLYYICQIGIWLTIINAVIMISLNSTRYISEDGTYLIHSVPVILNIDGLDGLDDIETDNVNINIYNTLKANVGIRANFQDHLPAFLFYNGLKAYSTILVLVVLYFFAKVLRNVAEGNPFDITNSKYLYIIGWTLFLTSALNVFMRFLPLPLLDSLSLPDGYEFSSLQGFDDFMLIGIFIIVLGYVFKEGSRIYEEQKLTV</sequence>
<keyword evidence="1" id="KW-1133">Transmembrane helix</keyword>
<gene>
    <name evidence="2" type="ORF">ACFSVN_02825</name>
</gene>
<evidence type="ECO:0000313" key="2">
    <source>
        <dbReference type="EMBL" id="MFD2531374.1"/>
    </source>
</evidence>
<name>A0ABW5JF46_9BACT</name>
<feature type="transmembrane region" description="Helical" evidence="1">
    <location>
        <begin position="105"/>
        <end position="126"/>
    </location>
</feature>